<dbReference type="SMART" id="SM00822">
    <property type="entry name" value="PKS_KR"/>
    <property type="match status" value="1"/>
</dbReference>
<dbReference type="PRINTS" id="PR00081">
    <property type="entry name" value="GDHRDH"/>
</dbReference>
<proteinExistence type="inferred from homology"/>
<dbReference type="Pfam" id="PF00106">
    <property type="entry name" value="adh_short"/>
    <property type="match status" value="1"/>
</dbReference>
<dbReference type="Proteomes" id="UP000249130">
    <property type="component" value="Unassembled WGS sequence"/>
</dbReference>
<dbReference type="AlphaFoldDB" id="A0A327LBM4"/>
<dbReference type="PANTHER" id="PTHR44196:SF4">
    <property type="entry name" value="SHORT CHAIN DEHYDROGENASE"/>
    <property type="match status" value="1"/>
</dbReference>
<keyword evidence="2" id="KW-0560">Oxidoreductase</keyword>
<dbReference type="SUPFAM" id="SSF51735">
    <property type="entry name" value="NAD(P)-binding Rossmann-fold domains"/>
    <property type="match status" value="1"/>
</dbReference>
<evidence type="ECO:0000256" key="1">
    <source>
        <dbReference type="ARBA" id="ARBA00006484"/>
    </source>
</evidence>
<evidence type="ECO:0000256" key="3">
    <source>
        <dbReference type="RuleBase" id="RU000363"/>
    </source>
</evidence>
<dbReference type="InterPro" id="IPR002347">
    <property type="entry name" value="SDR_fam"/>
</dbReference>
<comment type="similarity">
    <text evidence="1 3">Belongs to the short-chain dehydrogenases/reductases (SDR) family.</text>
</comment>
<reference evidence="5 6" key="1">
    <citation type="submission" date="2017-07" db="EMBL/GenBank/DDBJ databases">
        <title>Draft Genome Sequences of Select Purple Nonsulfur Bacteria.</title>
        <authorList>
            <person name="Lasarre B."/>
            <person name="Mckinlay J.B."/>
        </authorList>
    </citation>
    <scope>NUCLEOTIDE SEQUENCE [LARGE SCALE GENOMIC DNA]</scope>
    <source>
        <strain evidence="5 6">DSM 5909</strain>
    </source>
</reference>
<evidence type="ECO:0000259" key="4">
    <source>
        <dbReference type="SMART" id="SM00822"/>
    </source>
</evidence>
<gene>
    <name evidence="5" type="ORF">CH341_05485</name>
</gene>
<accession>A0A327LBM4</accession>
<dbReference type="InterPro" id="IPR036291">
    <property type="entry name" value="NAD(P)-bd_dom_sf"/>
</dbReference>
<dbReference type="EMBL" id="NPEX01000023">
    <property type="protein sequence ID" value="RAI45148.1"/>
    <property type="molecule type" value="Genomic_DNA"/>
</dbReference>
<dbReference type="PRINTS" id="PR00080">
    <property type="entry name" value="SDRFAMILY"/>
</dbReference>
<dbReference type="GO" id="GO:0016491">
    <property type="term" value="F:oxidoreductase activity"/>
    <property type="evidence" value="ECO:0007669"/>
    <property type="project" value="UniProtKB-KW"/>
</dbReference>
<protein>
    <submittedName>
        <fullName evidence="5">Oxidoreductase</fullName>
    </submittedName>
</protein>
<sequence>MTKPLAEKIALVTGASRGIGYATALALAQAGAHVIAVARTVGGLEELDDAIQAAGGTATLVPLDLTDHDGIARLALVLDDRYGHLDILVANAGQLGPVTPVPHVEVKEFDTLMQVNVTANLQLLRCFDALLRRADAGRVVFVSSGAAHAGRAYRGPYAISKAALEAMARTYAAETVTTPMRVNVCNPGPTRTKMRAALMPGEDPKTVQPPEEAAAAIVSLCLPGFQETGRLFDLRAGRLLHYNPPD</sequence>
<evidence type="ECO:0000256" key="2">
    <source>
        <dbReference type="ARBA" id="ARBA00023002"/>
    </source>
</evidence>
<dbReference type="PANTHER" id="PTHR44196">
    <property type="entry name" value="DEHYDROGENASE/REDUCTASE SDR FAMILY MEMBER 7B"/>
    <property type="match status" value="1"/>
</dbReference>
<dbReference type="Gene3D" id="3.40.50.720">
    <property type="entry name" value="NAD(P)-binding Rossmann-like Domain"/>
    <property type="match status" value="1"/>
</dbReference>
<evidence type="ECO:0000313" key="6">
    <source>
        <dbReference type="Proteomes" id="UP000249130"/>
    </source>
</evidence>
<keyword evidence="6" id="KW-1185">Reference proteome</keyword>
<dbReference type="InterPro" id="IPR020904">
    <property type="entry name" value="Sc_DH/Rdtase_CS"/>
</dbReference>
<comment type="caution">
    <text evidence="5">The sequence shown here is derived from an EMBL/GenBank/DDBJ whole genome shotgun (WGS) entry which is preliminary data.</text>
</comment>
<dbReference type="PROSITE" id="PS00061">
    <property type="entry name" value="ADH_SHORT"/>
    <property type="match status" value="1"/>
</dbReference>
<dbReference type="GO" id="GO:0016020">
    <property type="term" value="C:membrane"/>
    <property type="evidence" value="ECO:0007669"/>
    <property type="project" value="TreeGrafter"/>
</dbReference>
<dbReference type="RefSeq" id="WP_111418031.1">
    <property type="nucleotide sequence ID" value="NZ_NPEX01000023.1"/>
</dbReference>
<evidence type="ECO:0000313" key="5">
    <source>
        <dbReference type="EMBL" id="RAI45148.1"/>
    </source>
</evidence>
<organism evidence="5 6">
    <name type="scientific">Rhodoplanes roseus</name>
    <dbReference type="NCBI Taxonomy" id="29409"/>
    <lineage>
        <taxon>Bacteria</taxon>
        <taxon>Pseudomonadati</taxon>
        <taxon>Pseudomonadota</taxon>
        <taxon>Alphaproteobacteria</taxon>
        <taxon>Hyphomicrobiales</taxon>
        <taxon>Nitrobacteraceae</taxon>
        <taxon>Rhodoplanes</taxon>
    </lineage>
</organism>
<dbReference type="CDD" id="cd05233">
    <property type="entry name" value="SDR_c"/>
    <property type="match status" value="1"/>
</dbReference>
<name>A0A327LBM4_9BRAD</name>
<feature type="domain" description="Ketoreductase" evidence="4">
    <location>
        <begin position="8"/>
        <end position="190"/>
    </location>
</feature>
<dbReference type="InterPro" id="IPR057326">
    <property type="entry name" value="KR_dom"/>
</dbReference>
<dbReference type="OrthoDB" id="9790785at2"/>